<evidence type="ECO:0000259" key="1">
    <source>
        <dbReference type="Pfam" id="PF00534"/>
    </source>
</evidence>
<feature type="domain" description="Glycosyltransferase subfamily 4-like N-terminal" evidence="2">
    <location>
        <begin position="78"/>
        <end position="179"/>
    </location>
</feature>
<dbReference type="Proteomes" id="UP000021175">
    <property type="component" value="Unassembled WGS sequence"/>
</dbReference>
<dbReference type="AlphaFoldDB" id="A0AB73AKG6"/>
<reference evidence="3 4" key="1">
    <citation type="submission" date="2014-02" db="EMBL/GenBank/DDBJ databases">
        <authorList>
            <person name="Sears C."/>
            <person name="Carroll K."/>
            <person name="Sack B.R."/>
            <person name="Qadri F."/>
            <person name="Myers L.L."/>
            <person name="Chung G.-T."/>
            <person name="Escheverria P."/>
            <person name="Fraser C.M."/>
            <person name="Sadzewicz L."/>
            <person name="Shefchek K.A."/>
            <person name="Tallon L."/>
            <person name="Das S.P."/>
            <person name="Daugherty S."/>
            <person name="Mongodin E.F."/>
        </authorList>
    </citation>
    <scope>NUCLEOTIDE SEQUENCE [LARGE SCALE GENOMIC DNA]</scope>
    <source>
        <strain evidence="3 4">3783N1-6</strain>
    </source>
</reference>
<sequence>MLVLTKYHHINFIFKSILFLMKIAMFLPNLSNTGPNIVAKDLCTGLVRKGHVCQVFYFDDIVELDMPCSIERITNMKRFDFSNWDIIHSHMFRPDLYIRLHTLFSRKKHRTRFISTLHNPISYRALKIDYPLVHSLIGSFLWKFALRAFNELVVLNEDTYQQLSKVSKEHLHIIHNGRDIIPSAVSNEKDLEEIRKLKQKYIIVGTVSRIIKRKGIEQMIRALVLLPNYAFVVVGDGSELENIKILAKELSVSERCYWVGYREDATSYQSLFDLFVMCSRSEGFPLALIEAAGYGVPSILSDISIFKSIMTEREVLFYKLDNIDSLVSAIHVATRNREKFANRIYDYYIKNLTVNSMTDKYLELYIHSLNS</sequence>
<evidence type="ECO:0000313" key="4">
    <source>
        <dbReference type="Proteomes" id="UP000021175"/>
    </source>
</evidence>
<dbReference type="GO" id="GO:0016757">
    <property type="term" value="F:glycosyltransferase activity"/>
    <property type="evidence" value="ECO:0007669"/>
    <property type="project" value="InterPro"/>
</dbReference>
<dbReference type="Gene3D" id="3.40.50.2000">
    <property type="entry name" value="Glycogen Phosphorylase B"/>
    <property type="match status" value="2"/>
</dbReference>
<dbReference type="PANTHER" id="PTHR12526">
    <property type="entry name" value="GLYCOSYLTRANSFERASE"/>
    <property type="match status" value="1"/>
</dbReference>
<feature type="domain" description="Glycosyl transferase family 1" evidence="1">
    <location>
        <begin position="192"/>
        <end position="344"/>
    </location>
</feature>
<organism evidence="3 4">
    <name type="scientific">Bacteroides fragilis str. 3783N1-6</name>
    <dbReference type="NCBI Taxonomy" id="1339310"/>
    <lineage>
        <taxon>Bacteria</taxon>
        <taxon>Pseudomonadati</taxon>
        <taxon>Bacteroidota</taxon>
        <taxon>Bacteroidia</taxon>
        <taxon>Bacteroidales</taxon>
        <taxon>Bacteroidaceae</taxon>
        <taxon>Bacteroides</taxon>
    </lineage>
</organism>
<protein>
    <submittedName>
        <fullName evidence="3">Glycosyl transferases group 1 family protein</fullName>
    </submittedName>
</protein>
<dbReference type="Pfam" id="PF00534">
    <property type="entry name" value="Glycos_transf_1"/>
    <property type="match status" value="1"/>
</dbReference>
<dbReference type="InterPro" id="IPR001296">
    <property type="entry name" value="Glyco_trans_1"/>
</dbReference>
<comment type="caution">
    <text evidence="3">The sequence shown here is derived from an EMBL/GenBank/DDBJ whole genome shotgun (WGS) entry which is preliminary data.</text>
</comment>
<accession>A0AB73AKG6</accession>
<evidence type="ECO:0000259" key="2">
    <source>
        <dbReference type="Pfam" id="PF13439"/>
    </source>
</evidence>
<gene>
    <name evidence="3" type="ORF">M119_1815</name>
</gene>
<dbReference type="InterPro" id="IPR028098">
    <property type="entry name" value="Glyco_trans_4-like_N"/>
</dbReference>
<name>A0AB73AKG6_BACFG</name>
<dbReference type="CDD" id="cd03801">
    <property type="entry name" value="GT4_PimA-like"/>
    <property type="match status" value="1"/>
</dbReference>
<keyword evidence="3" id="KW-0808">Transferase</keyword>
<evidence type="ECO:0000313" key="3">
    <source>
        <dbReference type="EMBL" id="EYB09501.1"/>
    </source>
</evidence>
<dbReference type="EMBL" id="JGEU01000034">
    <property type="protein sequence ID" value="EYB09501.1"/>
    <property type="molecule type" value="Genomic_DNA"/>
</dbReference>
<proteinExistence type="predicted"/>
<dbReference type="SUPFAM" id="SSF53756">
    <property type="entry name" value="UDP-Glycosyltransferase/glycogen phosphorylase"/>
    <property type="match status" value="1"/>
</dbReference>
<dbReference type="Pfam" id="PF13439">
    <property type="entry name" value="Glyco_transf_4"/>
    <property type="match status" value="1"/>
</dbReference>